<dbReference type="PROSITE" id="PS00061">
    <property type="entry name" value="ADH_SHORT"/>
    <property type="match status" value="1"/>
</dbReference>
<comment type="similarity">
    <text evidence="1">Belongs to the short-chain dehydrogenases/reductases (SDR) family.</text>
</comment>
<protein>
    <submittedName>
        <fullName evidence="3">Short chain dehydrogenase</fullName>
    </submittedName>
</protein>
<evidence type="ECO:0000256" key="2">
    <source>
        <dbReference type="ARBA" id="ARBA00023002"/>
    </source>
</evidence>
<dbReference type="InterPro" id="IPR002347">
    <property type="entry name" value="SDR_fam"/>
</dbReference>
<evidence type="ECO:0000313" key="4">
    <source>
        <dbReference type="Proteomes" id="UP000198373"/>
    </source>
</evidence>
<dbReference type="InterPro" id="IPR036291">
    <property type="entry name" value="NAD(P)-bd_dom_sf"/>
</dbReference>
<gene>
    <name evidence="3" type="ORF">SAMN06893096_103437</name>
</gene>
<dbReference type="GO" id="GO:0016491">
    <property type="term" value="F:oxidoreductase activity"/>
    <property type="evidence" value="ECO:0007669"/>
    <property type="project" value="UniProtKB-KW"/>
</dbReference>
<dbReference type="GO" id="GO:0016020">
    <property type="term" value="C:membrane"/>
    <property type="evidence" value="ECO:0007669"/>
    <property type="project" value="TreeGrafter"/>
</dbReference>
<keyword evidence="4" id="KW-1185">Reference proteome</keyword>
<dbReference type="PRINTS" id="PR00081">
    <property type="entry name" value="GDHRDH"/>
</dbReference>
<evidence type="ECO:0000256" key="1">
    <source>
        <dbReference type="ARBA" id="ARBA00006484"/>
    </source>
</evidence>
<dbReference type="PANTHER" id="PTHR44196">
    <property type="entry name" value="DEHYDROGENASE/REDUCTASE SDR FAMILY MEMBER 7B"/>
    <property type="match status" value="1"/>
</dbReference>
<evidence type="ECO:0000313" key="3">
    <source>
        <dbReference type="EMBL" id="SNS37510.1"/>
    </source>
</evidence>
<dbReference type="Pfam" id="PF00106">
    <property type="entry name" value="adh_short"/>
    <property type="match status" value="1"/>
</dbReference>
<dbReference type="OrthoDB" id="9797538at2"/>
<organism evidence="3 4">
    <name type="scientific">Geodermatophilus pulveris</name>
    <dbReference type="NCBI Taxonomy" id="1564159"/>
    <lineage>
        <taxon>Bacteria</taxon>
        <taxon>Bacillati</taxon>
        <taxon>Actinomycetota</taxon>
        <taxon>Actinomycetes</taxon>
        <taxon>Geodermatophilales</taxon>
        <taxon>Geodermatophilaceae</taxon>
        <taxon>Geodermatophilus</taxon>
    </lineage>
</organism>
<accession>A0A239DYG5</accession>
<dbReference type="EMBL" id="FZOO01000003">
    <property type="protein sequence ID" value="SNS37510.1"/>
    <property type="molecule type" value="Genomic_DNA"/>
</dbReference>
<proteinExistence type="inferred from homology"/>
<dbReference type="Proteomes" id="UP000198373">
    <property type="component" value="Unassembled WGS sequence"/>
</dbReference>
<sequence length="124" mass="12824">MPRPVRRGSGHLVVVSPVASVRGMSGSRAAYGASKAALNSFAEAVRADVLGTGIRVTTVLPGHIATDLDAGRRGPSTVDLDTGVDALTAAVEREPAHAYVPGWPSRPVAAALRVLPLPVLRRIT</sequence>
<reference evidence="4" key="1">
    <citation type="submission" date="2017-06" db="EMBL/GenBank/DDBJ databases">
        <authorList>
            <person name="Varghese N."/>
            <person name="Submissions S."/>
        </authorList>
    </citation>
    <scope>NUCLEOTIDE SEQUENCE [LARGE SCALE GENOMIC DNA]</scope>
    <source>
        <strain evidence="4">DSM 46839</strain>
    </source>
</reference>
<name>A0A239DYG5_9ACTN</name>
<dbReference type="RefSeq" id="WP_089305184.1">
    <property type="nucleotide sequence ID" value="NZ_FZOO01000003.1"/>
</dbReference>
<dbReference type="Gene3D" id="3.40.50.720">
    <property type="entry name" value="NAD(P)-binding Rossmann-like Domain"/>
    <property type="match status" value="1"/>
</dbReference>
<dbReference type="InterPro" id="IPR020904">
    <property type="entry name" value="Sc_DH/Rdtase_CS"/>
</dbReference>
<dbReference type="SUPFAM" id="SSF51735">
    <property type="entry name" value="NAD(P)-binding Rossmann-fold domains"/>
    <property type="match status" value="1"/>
</dbReference>
<dbReference type="AlphaFoldDB" id="A0A239DYG5"/>
<dbReference type="PANTHER" id="PTHR44196:SF1">
    <property type="entry name" value="DEHYDROGENASE_REDUCTASE SDR FAMILY MEMBER 7B"/>
    <property type="match status" value="1"/>
</dbReference>
<keyword evidence="2" id="KW-0560">Oxidoreductase</keyword>